<protein>
    <submittedName>
        <fullName evidence="2">Uncharacterized protein</fullName>
    </submittedName>
</protein>
<feature type="region of interest" description="Disordered" evidence="1">
    <location>
        <begin position="41"/>
        <end position="60"/>
    </location>
</feature>
<sequence length="113" mass="12911">MVTKPGTASEALYNPDVSNVDLEPYSHWSLNFRRNSRLQRMKKRTTTKKKKEAKAMDVTSRTSYRLGCIKSVASTETSTSKKKKNKNKSKKKPQQTDPPTIPIVKFFPSGDFR</sequence>
<dbReference type="EMBL" id="QGKV02000759">
    <property type="protein sequence ID" value="KAF3562678.1"/>
    <property type="molecule type" value="Genomic_DNA"/>
</dbReference>
<gene>
    <name evidence="2" type="ORF">DY000_02014121</name>
</gene>
<feature type="region of interest" description="Disordered" evidence="1">
    <location>
        <begin position="69"/>
        <end position="113"/>
    </location>
</feature>
<feature type="compositionally biased region" description="Basic residues" evidence="1">
    <location>
        <begin position="80"/>
        <end position="93"/>
    </location>
</feature>
<proteinExistence type="predicted"/>
<organism evidence="2 3">
    <name type="scientific">Brassica cretica</name>
    <name type="common">Mustard</name>
    <dbReference type="NCBI Taxonomy" id="69181"/>
    <lineage>
        <taxon>Eukaryota</taxon>
        <taxon>Viridiplantae</taxon>
        <taxon>Streptophyta</taxon>
        <taxon>Embryophyta</taxon>
        <taxon>Tracheophyta</taxon>
        <taxon>Spermatophyta</taxon>
        <taxon>Magnoliopsida</taxon>
        <taxon>eudicotyledons</taxon>
        <taxon>Gunneridae</taxon>
        <taxon>Pentapetalae</taxon>
        <taxon>rosids</taxon>
        <taxon>malvids</taxon>
        <taxon>Brassicales</taxon>
        <taxon>Brassicaceae</taxon>
        <taxon>Brassiceae</taxon>
        <taxon>Brassica</taxon>
    </lineage>
</organism>
<evidence type="ECO:0000313" key="2">
    <source>
        <dbReference type="EMBL" id="KAF3562678.1"/>
    </source>
</evidence>
<evidence type="ECO:0000256" key="1">
    <source>
        <dbReference type="SAM" id="MobiDB-lite"/>
    </source>
</evidence>
<comment type="caution">
    <text evidence="2">The sequence shown here is derived from an EMBL/GenBank/DDBJ whole genome shotgun (WGS) entry which is preliminary data.</text>
</comment>
<keyword evidence="3" id="KW-1185">Reference proteome</keyword>
<accession>A0ABQ7CSS8</accession>
<name>A0ABQ7CSS8_BRACR</name>
<dbReference type="Proteomes" id="UP000266723">
    <property type="component" value="Unassembled WGS sequence"/>
</dbReference>
<feature type="compositionally biased region" description="Basic residues" evidence="1">
    <location>
        <begin position="41"/>
        <end position="52"/>
    </location>
</feature>
<evidence type="ECO:0000313" key="3">
    <source>
        <dbReference type="Proteomes" id="UP000266723"/>
    </source>
</evidence>
<reference evidence="2 3" key="1">
    <citation type="journal article" date="2020" name="BMC Genomics">
        <title>Intraspecific diversification of the crop wild relative Brassica cretica Lam. using demographic model selection.</title>
        <authorList>
            <person name="Kioukis A."/>
            <person name="Michalopoulou V.A."/>
            <person name="Briers L."/>
            <person name="Pirintsos S."/>
            <person name="Studholme D.J."/>
            <person name="Pavlidis P."/>
            <person name="Sarris P.F."/>
        </authorList>
    </citation>
    <scope>NUCLEOTIDE SEQUENCE [LARGE SCALE GENOMIC DNA]</scope>
    <source>
        <strain evidence="3">cv. PFS-1207/04</strain>
    </source>
</reference>